<dbReference type="SMART" id="SM00320">
    <property type="entry name" value="WD40"/>
    <property type="match status" value="5"/>
</dbReference>
<comment type="caution">
    <text evidence="13">The sequence shown here is derived from an EMBL/GenBank/DDBJ whole genome shotgun (WGS) entry which is preliminary data.</text>
</comment>
<feature type="repeat" description="WD" evidence="10">
    <location>
        <begin position="64"/>
        <end position="96"/>
    </location>
</feature>
<evidence type="ECO:0000256" key="8">
    <source>
        <dbReference type="ARBA" id="ARBA00023204"/>
    </source>
</evidence>
<evidence type="ECO:0000313" key="14">
    <source>
        <dbReference type="Proteomes" id="UP001642540"/>
    </source>
</evidence>
<keyword evidence="6" id="KW-0227">DNA damage</keyword>
<evidence type="ECO:0000256" key="11">
    <source>
        <dbReference type="SAM" id="MobiDB-lite"/>
    </source>
</evidence>
<dbReference type="PROSITE" id="PS50082">
    <property type="entry name" value="WD_REPEATS_2"/>
    <property type="match status" value="2"/>
</dbReference>
<evidence type="ECO:0000256" key="1">
    <source>
        <dbReference type="ARBA" id="ARBA00004123"/>
    </source>
</evidence>
<gene>
    <name evidence="13" type="ORF">ODALV1_LOCUS4506</name>
</gene>
<comment type="similarity">
    <text evidence="2">Belongs to the WD repeat HIR1 family.</text>
</comment>
<dbReference type="EMBL" id="CAXLJM020000014">
    <property type="protein sequence ID" value="CAL8079943.1"/>
    <property type="molecule type" value="Genomic_DNA"/>
</dbReference>
<dbReference type="Pfam" id="PF00201">
    <property type="entry name" value="UDPGT"/>
    <property type="match status" value="1"/>
</dbReference>
<dbReference type="PROSITE" id="PS00678">
    <property type="entry name" value="WD_REPEATS_1"/>
    <property type="match status" value="1"/>
</dbReference>
<dbReference type="InterPro" id="IPR001680">
    <property type="entry name" value="WD40_rpt"/>
</dbReference>
<evidence type="ECO:0000256" key="6">
    <source>
        <dbReference type="ARBA" id="ARBA00022763"/>
    </source>
</evidence>
<keyword evidence="4" id="KW-0808">Transferase</keyword>
<keyword evidence="8" id="KW-0234">DNA repair</keyword>
<dbReference type="SUPFAM" id="SSF50978">
    <property type="entry name" value="WD40 repeat-like"/>
    <property type="match status" value="1"/>
</dbReference>
<feature type="compositionally biased region" description="Polar residues" evidence="11">
    <location>
        <begin position="615"/>
        <end position="627"/>
    </location>
</feature>
<evidence type="ECO:0000256" key="10">
    <source>
        <dbReference type="PROSITE-ProRule" id="PRU00221"/>
    </source>
</evidence>
<evidence type="ECO:0000256" key="3">
    <source>
        <dbReference type="ARBA" id="ARBA00022574"/>
    </source>
</evidence>
<dbReference type="InterPro" id="IPR015943">
    <property type="entry name" value="WD40/YVTN_repeat-like_dom_sf"/>
</dbReference>
<protein>
    <recommendedName>
        <fullName evidence="12">CAF1B/HIR1 beta-propeller domain-containing protein</fullName>
    </recommendedName>
</protein>
<keyword evidence="7" id="KW-0156">Chromatin regulator</keyword>
<dbReference type="InterPro" id="IPR045145">
    <property type="entry name" value="PTHR15271"/>
</dbReference>
<dbReference type="InterPro" id="IPR019775">
    <property type="entry name" value="WD40_repeat_CS"/>
</dbReference>
<dbReference type="Pfam" id="PF24105">
    <property type="entry name" value="Beta-prop_CAF1B_HIR1"/>
    <property type="match status" value="2"/>
</dbReference>
<proteinExistence type="inferred from homology"/>
<dbReference type="InterPro" id="IPR055410">
    <property type="entry name" value="Beta-prop_CAF1B_HIR1"/>
</dbReference>
<sequence>MRVVIPQIAWHARDPVLTLDFDPKGKTEEGYYRLASGGADNLLLIWHLKNPDTIKPEIICVSELKRHQKAINVCRFSPCGNYIASGDDDSYVFIWKNEAITEKEETWNVEKILRRHVEDVSDLSWSPDGNFLVSGSVDNSAVLWDVKKGTAIHFWPDREHTGFVQGVAYDPLGEFSATMCIDRNLRFFNNKTGKVMHKTLKYPPAWLGGMEDDDTTKENKPEISEQPESIEQPEIVNVKKVLPDVDQPENIDDKDKPLGEINGMDEEEIKLPLPPKKPVTTLNRLFHDDTLKTFCRRLSCSPRGELLMVPGGLLPPVEKIKEESQSRHSSPVEDEDSKDKIIKRYDPEQNNAVIIFCRNSWTNPCAIIPTGLSYSIAARFSSVYYNREREPYEYDEEFINSNKRAERIVSCIARLRAPKKELPVLLDMPYRLVYAVATNDSILIGDTASIEPLACIKNIHCTRMTDIAWSPDGLVLVASSTDGYCSLLTFEKGELGAEFVATPEEFPTLTPTSFPIAPPEPKPVKKKEVKEKEPKEPKEPKEKKEKKEKVEKEPVTPAEEKETKKKVPLTITKMFKAANESPTTPSLKSPAVSTPVAPLDESPKPESSVPVAGASETTTTPAVSTPKPTFLDAWVKKTPKSSTSEPKPPRRIQLTTLASPSTSSSLVKTPNTAAVISNGGSKVSSSPKATSTKKPRRIPLVTLDDDKPTTQSDTASTCEPAKPVVEPVKCSSENLKASQNQIQKAARRITPILIAATEKKERSPTNSQSNGTDKKKSVHVNGIPNGSAVKSNSQEGNLQSSEASSTSAKPCENPEPMDCAYAEKSAKVNDLEPPVLKCKMVPAHLFLLLLVQSCVIQSAHICVFSVVALRNHRSGYDSLLEALVAKGHNVTFFSTLPLPETGLSNVQHFRPKPVLDYIEKFFKGVSPLEWRSNRKQHVIWDMLPILGIDMCNILLGNEETQKWIKTAQFDLFIVDSLWNECGIGLAHVFRAKHVVSSFHNNLLLWNPDDFGSLWETSWIPDPQYDSTFPISFLQRLRGTLRAIRWNIYRGAFSYYQTRKLFRKHLKIENFPQFSELQQNTSLILVNSHFSEEYAHSIPPMVVPVGGIHIKENSRLNLDKVVKLIKTAHINVKQTSLADQQIN</sequence>
<accession>A0ABP1PW84</accession>
<comment type="subcellular location">
    <subcellularLocation>
        <location evidence="1">Nucleus</location>
    </subcellularLocation>
</comment>
<feature type="region of interest" description="Disordered" evidence="11">
    <location>
        <begin position="206"/>
        <end position="229"/>
    </location>
</feature>
<feature type="domain" description="CAF1B/HIR1 beta-propeller" evidence="12">
    <location>
        <begin position="1"/>
        <end position="202"/>
    </location>
</feature>
<evidence type="ECO:0000256" key="4">
    <source>
        <dbReference type="ARBA" id="ARBA00022679"/>
    </source>
</evidence>
<feature type="region of interest" description="Disordered" evidence="11">
    <location>
        <begin position="508"/>
        <end position="721"/>
    </location>
</feature>
<dbReference type="SUPFAM" id="SSF53756">
    <property type="entry name" value="UDP-Glycosyltransferase/glycogen phosphorylase"/>
    <property type="match status" value="1"/>
</dbReference>
<evidence type="ECO:0000259" key="12">
    <source>
        <dbReference type="Pfam" id="PF24105"/>
    </source>
</evidence>
<keyword evidence="5" id="KW-0677">Repeat</keyword>
<feature type="domain" description="CAF1B/HIR1 beta-propeller" evidence="12">
    <location>
        <begin position="348"/>
        <end position="495"/>
    </location>
</feature>
<organism evidence="13 14">
    <name type="scientific">Orchesella dallaii</name>
    <dbReference type="NCBI Taxonomy" id="48710"/>
    <lineage>
        <taxon>Eukaryota</taxon>
        <taxon>Metazoa</taxon>
        <taxon>Ecdysozoa</taxon>
        <taxon>Arthropoda</taxon>
        <taxon>Hexapoda</taxon>
        <taxon>Collembola</taxon>
        <taxon>Entomobryomorpha</taxon>
        <taxon>Entomobryoidea</taxon>
        <taxon>Orchesellidae</taxon>
        <taxon>Orchesellinae</taxon>
        <taxon>Orchesella</taxon>
    </lineage>
</organism>
<evidence type="ECO:0000256" key="7">
    <source>
        <dbReference type="ARBA" id="ARBA00022853"/>
    </source>
</evidence>
<evidence type="ECO:0000256" key="9">
    <source>
        <dbReference type="ARBA" id="ARBA00023242"/>
    </source>
</evidence>
<name>A0ABP1PW84_9HEXA</name>
<feature type="region of interest" description="Disordered" evidence="11">
    <location>
        <begin position="755"/>
        <end position="814"/>
    </location>
</feature>
<keyword evidence="3 10" id="KW-0853">WD repeat</keyword>
<feature type="compositionally biased region" description="Polar residues" evidence="11">
    <location>
        <begin position="788"/>
        <end position="808"/>
    </location>
</feature>
<dbReference type="PANTHER" id="PTHR15271">
    <property type="entry name" value="CHROMATIN ASSEMBLY FACTOR 1 SUBUNIT B"/>
    <property type="match status" value="1"/>
</dbReference>
<keyword evidence="14" id="KW-1185">Reference proteome</keyword>
<dbReference type="Proteomes" id="UP001642540">
    <property type="component" value="Unassembled WGS sequence"/>
</dbReference>
<evidence type="ECO:0000313" key="13">
    <source>
        <dbReference type="EMBL" id="CAL8079943.1"/>
    </source>
</evidence>
<feature type="compositionally biased region" description="Low complexity" evidence="11">
    <location>
        <begin position="654"/>
        <end position="666"/>
    </location>
</feature>
<evidence type="ECO:0000256" key="2">
    <source>
        <dbReference type="ARBA" id="ARBA00007306"/>
    </source>
</evidence>
<dbReference type="PANTHER" id="PTHR15271:SF4">
    <property type="entry name" value="CHROMATIN ASSEMBLY FACTOR 1 SUBUNIT B"/>
    <property type="match status" value="1"/>
</dbReference>
<dbReference type="InterPro" id="IPR036322">
    <property type="entry name" value="WD40_repeat_dom_sf"/>
</dbReference>
<feature type="compositionally biased region" description="Polar residues" evidence="11">
    <location>
        <begin position="667"/>
        <end position="680"/>
    </location>
</feature>
<dbReference type="Gene3D" id="2.130.10.10">
    <property type="entry name" value="YVTN repeat-like/Quinoprotein amine dehydrogenase"/>
    <property type="match status" value="2"/>
</dbReference>
<dbReference type="PROSITE" id="PS50294">
    <property type="entry name" value="WD_REPEATS_REGION"/>
    <property type="match status" value="2"/>
</dbReference>
<reference evidence="13 14" key="1">
    <citation type="submission" date="2024-08" db="EMBL/GenBank/DDBJ databases">
        <authorList>
            <person name="Cucini C."/>
            <person name="Frati F."/>
        </authorList>
    </citation>
    <scope>NUCLEOTIDE SEQUENCE [LARGE SCALE GENOMIC DNA]</scope>
</reference>
<feature type="region of interest" description="Disordered" evidence="11">
    <location>
        <begin position="320"/>
        <end position="339"/>
    </location>
</feature>
<feature type="repeat" description="WD" evidence="10">
    <location>
        <begin position="113"/>
        <end position="154"/>
    </location>
</feature>
<dbReference type="InterPro" id="IPR002213">
    <property type="entry name" value="UDP_glucos_trans"/>
</dbReference>
<evidence type="ECO:0000256" key="5">
    <source>
        <dbReference type="ARBA" id="ARBA00022737"/>
    </source>
</evidence>
<keyword evidence="9" id="KW-0539">Nucleus</keyword>
<feature type="compositionally biased region" description="Low complexity" evidence="11">
    <location>
        <begin position="681"/>
        <end position="690"/>
    </location>
</feature>
<feature type="compositionally biased region" description="Basic and acidic residues" evidence="11">
    <location>
        <begin position="522"/>
        <end position="565"/>
    </location>
</feature>